<protein>
    <recommendedName>
        <fullName evidence="3">TPM domain-containing protein</fullName>
    </recommendedName>
</protein>
<keyword evidence="1" id="KW-1133">Transmembrane helix</keyword>
<dbReference type="EMBL" id="MNLH01000001">
    <property type="protein sequence ID" value="PNS43985.1"/>
    <property type="molecule type" value="Genomic_DNA"/>
</dbReference>
<gene>
    <name evidence="4" type="ORF">BFS05_01080</name>
</gene>
<feature type="domain" description="TPM" evidence="3">
    <location>
        <begin position="53"/>
        <end position="173"/>
    </location>
</feature>
<proteinExistence type="predicted"/>
<accession>A0A2K1SWU2</accession>
<sequence>MMAILTCLLSVFPYSNYANTQLFTSNAYAVDSSKDGNKNPNHSLNNIIATDSITDTENLLGDSISKVSDAIIQTKKQTGVSVRLLYISTFGNSQDPSKWASDVLISTNPAPNTLLLAVASHDGRLVVAVSPNSDEWLKRKTTVDTISDAASNALMNDSGPDWSGSALAMMKQIVLSKQTSTTTSASIISTVVMLVILFSIATIIVLAIKRKNKLANEIKSGKRKPRRRHAQHL</sequence>
<evidence type="ECO:0000256" key="2">
    <source>
        <dbReference type="SAM" id="SignalP"/>
    </source>
</evidence>
<comment type="caution">
    <text evidence="4">The sequence shown here is derived from an EMBL/GenBank/DDBJ whole genome shotgun (WGS) entry which is preliminary data.</text>
</comment>
<organism evidence="4 5">
    <name type="scientific">Gardnerella vaginalis</name>
    <dbReference type="NCBI Taxonomy" id="2702"/>
    <lineage>
        <taxon>Bacteria</taxon>
        <taxon>Bacillati</taxon>
        <taxon>Actinomycetota</taxon>
        <taxon>Actinomycetes</taxon>
        <taxon>Bifidobacteriales</taxon>
        <taxon>Bifidobacteriaceae</taxon>
        <taxon>Gardnerella</taxon>
    </lineage>
</organism>
<feature type="signal peptide" evidence="2">
    <location>
        <begin position="1"/>
        <end position="18"/>
    </location>
</feature>
<dbReference type="InterPro" id="IPR007621">
    <property type="entry name" value="TPM_dom"/>
</dbReference>
<dbReference type="Proteomes" id="UP000236146">
    <property type="component" value="Unassembled WGS sequence"/>
</dbReference>
<feature type="transmembrane region" description="Helical" evidence="1">
    <location>
        <begin position="187"/>
        <end position="208"/>
    </location>
</feature>
<reference evidence="4 5" key="1">
    <citation type="submission" date="2016-10" db="EMBL/GenBank/DDBJ databases">
        <authorList>
            <person name="Varghese N."/>
        </authorList>
    </citation>
    <scope>NUCLEOTIDE SEQUENCE [LARGE SCALE GENOMIC DNA]</scope>
    <source>
        <strain evidence="4 5">KA00225</strain>
    </source>
</reference>
<evidence type="ECO:0000256" key="1">
    <source>
        <dbReference type="SAM" id="Phobius"/>
    </source>
</evidence>
<dbReference type="AlphaFoldDB" id="A0A2K1SWU2"/>
<feature type="chain" id="PRO_5014454154" description="TPM domain-containing protein" evidence="2">
    <location>
        <begin position="19"/>
        <end position="233"/>
    </location>
</feature>
<dbReference type="Gene3D" id="3.10.310.50">
    <property type="match status" value="1"/>
</dbReference>
<keyword evidence="1" id="KW-0812">Transmembrane</keyword>
<evidence type="ECO:0000313" key="5">
    <source>
        <dbReference type="Proteomes" id="UP000236146"/>
    </source>
</evidence>
<dbReference type="OrthoDB" id="3240422at2"/>
<keyword evidence="2" id="KW-0732">Signal</keyword>
<dbReference type="Pfam" id="PF04536">
    <property type="entry name" value="TPM_phosphatase"/>
    <property type="match status" value="1"/>
</dbReference>
<name>A0A2K1SWU2_GARVA</name>
<keyword evidence="1" id="KW-0472">Membrane</keyword>
<evidence type="ECO:0000259" key="3">
    <source>
        <dbReference type="Pfam" id="PF04536"/>
    </source>
</evidence>
<evidence type="ECO:0000313" key="4">
    <source>
        <dbReference type="EMBL" id="PNS43985.1"/>
    </source>
</evidence>